<keyword evidence="1" id="KW-1133">Transmembrane helix</keyword>
<evidence type="ECO:0000313" key="3">
    <source>
        <dbReference type="Proteomes" id="UP000503840"/>
    </source>
</evidence>
<dbReference type="RefSeq" id="WP_174405718.1">
    <property type="nucleotide sequence ID" value="NZ_BLVO01000013.1"/>
</dbReference>
<feature type="transmembrane region" description="Helical" evidence="1">
    <location>
        <begin position="6"/>
        <end position="29"/>
    </location>
</feature>
<name>A0A7J0BLJ9_9BACT</name>
<keyword evidence="1" id="KW-0472">Membrane</keyword>
<feature type="transmembrane region" description="Helical" evidence="1">
    <location>
        <begin position="36"/>
        <end position="58"/>
    </location>
</feature>
<evidence type="ECO:0000256" key="1">
    <source>
        <dbReference type="SAM" id="Phobius"/>
    </source>
</evidence>
<gene>
    <name evidence="2" type="ORF">DSM101010T_24570</name>
</gene>
<organism evidence="2 3">
    <name type="scientific">Desulfovibrio subterraneus</name>
    <dbReference type="NCBI Taxonomy" id="2718620"/>
    <lineage>
        <taxon>Bacteria</taxon>
        <taxon>Pseudomonadati</taxon>
        <taxon>Thermodesulfobacteriota</taxon>
        <taxon>Desulfovibrionia</taxon>
        <taxon>Desulfovibrionales</taxon>
        <taxon>Desulfovibrionaceae</taxon>
        <taxon>Desulfovibrio</taxon>
    </lineage>
</organism>
<dbReference type="AlphaFoldDB" id="A0A7J0BLJ9"/>
<evidence type="ECO:0000313" key="2">
    <source>
        <dbReference type="EMBL" id="GFM34092.1"/>
    </source>
</evidence>
<dbReference type="EMBL" id="BLVO01000013">
    <property type="protein sequence ID" value="GFM34092.1"/>
    <property type="molecule type" value="Genomic_DNA"/>
</dbReference>
<dbReference type="Proteomes" id="UP000503840">
    <property type="component" value="Unassembled WGS sequence"/>
</dbReference>
<protein>
    <submittedName>
        <fullName evidence="2">Uncharacterized protein</fullName>
    </submittedName>
</protein>
<keyword evidence="1" id="KW-0812">Transmembrane</keyword>
<proteinExistence type="predicted"/>
<reference evidence="2 3" key="1">
    <citation type="submission" date="2020-05" db="EMBL/GenBank/DDBJ databases">
        <title>Draft genome sequence of Desulfovibrio sp. strain HN2T.</title>
        <authorList>
            <person name="Ueno A."/>
            <person name="Tamazawa S."/>
            <person name="Tamamura S."/>
            <person name="Murakami T."/>
            <person name="Kiyama T."/>
            <person name="Inomata H."/>
            <person name="Amano Y."/>
            <person name="Miyakawa K."/>
            <person name="Tamaki H."/>
            <person name="Naganuma T."/>
            <person name="Kaneko K."/>
        </authorList>
    </citation>
    <scope>NUCLEOTIDE SEQUENCE [LARGE SCALE GENOMIC DNA]</scope>
    <source>
        <strain evidence="2 3">HN2</strain>
    </source>
</reference>
<sequence>MTFTEFRLLLGNDWGLMLLSCILLYMFILRLRRAGGFLGIAGTVGTSVLLVMLLWMQWNKYTVGQEILSIVAQQSAGYHIINMEQKPLASPRILEVNGMRYVIDAAQQHQTRYLPWTLIALPQ</sequence>
<accession>A0A7J0BLJ9</accession>
<keyword evidence="3" id="KW-1185">Reference proteome</keyword>
<comment type="caution">
    <text evidence="2">The sequence shown here is derived from an EMBL/GenBank/DDBJ whole genome shotgun (WGS) entry which is preliminary data.</text>
</comment>